<evidence type="ECO:0000313" key="2">
    <source>
        <dbReference type="Proteomes" id="UP001597508"/>
    </source>
</evidence>
<proteinExistence type="predicted"/>
<sequence>MRPLLFKVTVIFLLIGTAVAAQKKNIYKKSFPTTEKTMLNLDLTNSTISIETSLDNQIHVEFSADFQNYPKKRRNEIIDEIDIAAMTRNDIVELRVFSKTKLSREHYVLNSKNGIVLDDFKFGIKKKREKKDIHKSQASILKEVQSYKKGGKGFLDRVKVLDENGKKQDIDKKTLQLMKNHFVIKIPKHIYVRIKGMETEVFIEDDLYQKVDINLTKGLLRAKKIENSKSFLNVIDANVYVESIAVQNLGLKNVSKSLFGSIKDTHCHFMGSKVELGFIGKGVKVQDYNSKIFFYNFDKKFEELKFRGEYTDLYIFDYDDKIQMKAKGKVALMYDGFSTISSSNSSKGVKPQTLTLELEEEAKENTYGTVDVLLEKGVLRIITEK</sequence>
<gene>
    <name evidence="1" type="ORF">ACFSRZ_05940</name>
</gene>
<accession>A0ABW5LPZ0</accession>
<reference evidence="2" key="1">
    <citation type="journal article" date="2019" name="Int. J. Syst. Evol. Microbiol.">
        <title>The Global Catalogue of Microorganisms (GCM) 10K type strain sequencing project: providing services to taxonomists for standard genome sequencing and annotation.</title>
        <authorList>
            <consortium name="The Broad Institute Genomics Platform"/>
            <consortium name="The Broad Institute Genome Sequencing Center for Infectious Disease"/>
            <person name="Wu L."/>
            <person name="Ma J."/>
        </authorList>
    </citation>
    <scope>NUCLEOTIDE SEQUENCE [LARGE SCALE GENOMIC DNA]</scope>
    <source>
        <strain evidence="2">KCTC 52127</strain>
    </source>
</reference>
<evidence type="ECO:0000313" key="1">
    <source>
        <dbReference type="EMBL" id="MFD2566903.1"/>
    </source>
</evidence>
<dbReference type="EMBL" id="JBHULH010000003">
    <property type="protein sequence ID" value="MFD2566903.1"/>
    <property type="molecule type" value="Genomic_DNA"/>
</dbReference>
<name>A0ABW5LPZ0_9FLAO</name>
<evidence type="ECO:0008006" key="3">
    <source>
        <dbReference type="Google" id="ProtNLM"/>
    </source>
</evidence>
<dbReference type="RefSeq" id="WP_379665613.1">
    <property type="nucleotide sequence ID" value="NZ_JBHULH010000003.1"/>
</dbReference>
<organism evidence="1 2">
    <name type="scientific">Pseudotenacibaculum haliotis</name>
    <dbReference type="NCBI Taxonomy" id="1862138"/>
    <lineage>
        <taxon>Bacteria</taxon>
        <taxon>Pseudomonadati</taxon>
        <taxon>Bacteroidota</taxon>
        <taxon>Flavobacteriia</taxon>
        <taxon>Flavobacteriales</taxon>
        <taxon>Flavobacteriaceae</taxon>
        <taxon>Pseudotenacibaculum</taxon>
    </lineage>
</organism>
<comment type="caution">
    <text evidence="1">The sequence shown here is derived from an EMBL/GenBank/DDBJ whole genome shotgun (WGS) entry which is preliminary data.</text>
</comment>
<dbReference type="Proteomes" id="UP001597508">
    <property type="component" value="Unassembled WGS sequence"/>
</dbReference>
<protein>
    <recommendedName>
        <fullName evidence="3">Adhesin domain-containing protein</fullName>
    </recommendedName>
</protein>
<keyword evidence="2" id="KW-1185">Reference proteome</keyword>